<evidence type="ECO:0000256" key="4">
    <source>
        <dbReference type="ARBA" id="ARBA00023002"/>
    </source>
</evidence>
<keyword evidence="3" id="KW-0274">FAD</keyword>
<evidence type="ECO:0000256" key="2">
    <source>
        <dbReference type="ARBA" id="ARBA00022630"/>
    </source>
</evidence>
<evidence type="ECO:0000313" key="8">
    <source>
        <dbReference type="EMBL" id="THG37727.1"/>
    </source>
</evidence>
<reference evidence="8 9" key="1">
    <citation type="submission" date="2019-04" db="EMBL/GenBank/DDBJ databases">
        <title>Microbes associate with the intestines of laboratory mice.</title>
        <authorList>
            <person name="Navarre W."/>
            <person name="Wong E."/>
            <person name="Huang K.C."/>
            <person name="Tropini C."/>
            <person name="Ng K."/>
            <person name="Yu B."/>
        </authorList>
    </citation>
    <scope>NUCLEOTIDE SEQUENCE [LARGE SCALE GENOMIC DNA]</scope>
    <source>
        <strain evidence="8 9">NM80_B27</strain>
    </source>
</reference>
<dbReference type="SUPFAM" id="SSF51905">
    <property type="entry name" value="FAD/NAD(P)-binding domain"/>
    <property type="match status" value="1"/>
</dbReference>
<dbReference type="RefSeq" id="WP_136433918.1">
    <property type="nucleotide sequence ID" value="NZ_SSTJ01000004.1"/>
</dbReference>
<dbReference type="PANTHER" id="PTHR43400">
    <property type="entry name" value="FUMARATE REDUCTASE"/>
    <property type="match status" value="1"/>
</dbReference>
<accession>A0A4V3WUZ6</accession>
<dbReference type="SUPFAM" id="SSF56425">
    <property type="entry name" value="Succinate dehydrogenase/fumarate reductase flavoprotein, catalytic domain"/>
    <property type="match status" value="1"/>
</dbReference>
<dbReference type="PROSITE" id="PS51257">
    <property type="entry name" value="PROKAR_LIPOPROTEIN"/>
    <property type="match status" value="1"/>
</dbReference>
<name>A0A4V3WUZ6_9ACTN</name>
<dbReference type="Pfam" id="PF00890">
    <property type="entry name" value="FAD_binding_2"/>
    <property type="match status" value="1"/>
</dbReference>
<dbReference type="EMBL" id="SSTJ01000004">
    <property type="protein sequence ID" value="THG37727.1"/>
    <property type="molecule type" value="Genomic_DNA"/>
</dbReference>
<dbReference type="Gene3D" id="3.50.50.60">
    <property type="entry name" value="FAD/NAD(P)-binding domain"/>
    <property type="match status" value="2"/>
</dbReference>
<evidence type="ECO:0000256" key="5">
    <source>
        <dbReference type="SAM" id="MobiDB-lite"/>
    </source>
</evidence>
<feature type="region of interest" description="Disordered" evidence="5">
    <location>
        <begin position="33"/>
        <end position="58"/>
    </location>
</feature>
<dbReference type="InterPro" id="IPR036188">
    <property type="entry name" value="FAD/NAD-bd_sf"/>
</dbReference>
<comment type="cofactor">
    <cofactor evidence="1">
        <name>FAD</name>
        <dbReference type="ChEBI" id="CHEBI:57692"/>
    </cofactor>
</comment>
<evidence type="ECO:0000256" key="6">
    <source>
        <dbReference type="SAM" id="SignalP"/>
    </source>
</evidence>
<dbReference type="GO" id="GO:0033765">
    <property type="term" value="F:steroid dehydrogenase activity, acting on the CH-CH group of donors"/>
    <property type="evidence" value="ECO:0007669"/>
    <property type="project" value="UniProtKB-ARBA"/>
</dbReference>
<protein>
    <submittedName>
        <fullName evidence="8">FAD-binding protein</fullName>
    </submittedName>
</protein>
<dbReference type="PRINTS" id="PR00411">
    <property type="entry name" value="PNDRDTASEI"/>
</dbReference>
<evidence type="ECO:0000256" key="1">
    <source>
        <dbReference type="ARBA" id="ARBA00001974"/>
    </source>
</evidence>
<dbReference type="PROSITE" id="PS51318">
    <property type="entry name" value="TAT"/>
    <property type="match status" value="1"/>
</dbReference>
<organism evidence="8 9">
    <name type="scientific">Adlercreutzia caecimuris</name>
    <dbReference type="NCBI Taxonomy" id="671266"/>
    <lineage>
        <taxon>Bacteria</taxon>
        <taxon>Bacillati</taxon>
        <taxon>Actinomycetota</taxon>
        <taxon>Coriobacteriia</taxon>
        <taxon>Eggerthellales</taxon>
        <taxon>Eggerthellaceae</taxon>
        <taxon>Adlercreutzia</taxon>
    </lineage>
</organism>
<dbReference type="Gene3D" id="3.90.700.10">
    <property type="entry name" value="Succinate dehydrogenase/fumarate reductase flavoprotein, catalytic domain"/>
    <property type="match status" value="1"/>
</dbReference>
<dbReference type="AlphaFoldDB" id="A0A4V3WUZ6"/>
<dbReference type="InterPro" id="IPR050315">
    <property type="entry name" value="FAD-oxidoreductase_2"/>
</dbReference>
<proteinExistence type="predicted"/>
<dbReference type="PANTHER" id="PTHR43400:SF10">
    <property type="entry name" value="3-OXOSTEROID 1-DEHYDROGENASE"/>
    <property type="match status" value="1"/>
</dbReference>
<dbReference type="GO" id="GO:0008202">
    <property type="term" value="P:steroid metabolic process"/>
    <property type="evidence" value="ECO:0007669"/>
    <property type="project" value="UniProtKB-ARBA"/>
</dbReference>
<comment type="caution">
    <text evidence="8">The sequence shown here is derived from an EMBL/GenBank/DDBJ whole genome shotgun (WGS) entry which is preliminary data.</text>
</comment>
<evidence type="ECO:0000256" key="3">
    <source>
        <dbReference type="ARBA" id="ARBA00022827"/>
    </source>
</evidence>
<dbReference type="InterPro" id="IPR006311">
    <property type="entry name" value="TAT_signal"/>
</dbReference>
<evidence type="ECO:0000259" key="7">
    <source>
        <dbReference type="Pfam" id="PF00890"/>
    </source>
</evidence>
<feature type="domain" description="FAD-dependent oxidoreductase 2 FAD-binding" evidence="7">
    <location>
        <begin position="68"/>
        <end position="535"/>
    </location>
</feature>
<dbReference type="Proteomes" id="UP000308978">
    <property type="component" value="Unassembled WGS sequence"/>
</dbReference>
<feature type="signal peptide" evidence="6">
    <location>
        <begin position="1"/>
        <end position="26"/>
    </location>
</feature>
<keyword evidence="6" id="KW-0732">Signal</keyword>
<keyword evidence="4" id="KW-0560">Oxidoreductase</keyword>
<sequence>MTKDFSRRSFLGLGAAATLGSVAALAGCTPQTPSAALSDTGDSESNSSWLGAEPTVEESEITSAQDTDLLIIGAGCAGLAAAATATDLGLDFIVCDKNTAVQDTREYFGAVNTKYTKEAGQEVDKIRTMNEIARYSNGRTNRSVLKVWLDESAECFEWVDDLVQKATGKTVYLEIAPDLTDHGYFAPTVNHMHAPYYTGDLRNNVYQQYIEGAGHTIYFEHELVKLVHDGEGTKVTGAIFKTKDGYVQINAANVLLATGGYAANPTMIEALQPNVPRCVTANSYSMMCDGSGIKTALWAGAAMDEVPCPMIFNRGAVDVGVDAGYIGEGEDAIFPGTIFQLNMGSQPFMAVNRNGVRFTNESLPYDNICNASAMQPGGVFCQVFDGNAPADIDRFAQAGCARLTTDPIRQGATIDELCATALEPGVMKKADTIEELADMLGFAGEAKQNFLAQVDRYNELFDAQADEDFGKEAYRLSAIRQAPFYGCWYGGSLLTTIDGLTINEEMQVLNTEGAVIEGLYAAGDCSGSLFAGTYPEYVVGLACGRSSTQGRHIARRLAGDL</sequence>
<gene>
    <name evidence="8" type="ORF">E5986_05045</name>
</gene>
<keyword evidence="2" id="KW-0285">Flavoprotein</keyword>
<feature type="chain" id="PRO_5038546198" evidence="6">
    <location>
        <begin position="27"/>
        <end position="561"/>
    </location>
</feature>
<dbReference type="InterPro" id="IPR003953">
    <property type="entry name" value="FAD-dep_OxRdtase_2_FAD-bd"/>
</dbReference>
<evidence type="ECO:0000313" key="9">
    <source>
        <dbReference type="Proteomes" id="UP000308978"/>
    </source>
</evidence>
<dbReference type="InterPro" id="IPR027477">
    <property type="entry name" value="Succ_DH/fumarate_Rdtase_cat_sf"/>
</dbReference>